<dbReference type="PROSITE" id="PS51257">
    <property type="entry name" value="PROKAR_LIPOPROTEIN"/>
    <property type="match status" value="1"/>
</dbReference>
<organism evidence="2 3">
    <name type="scientific">Urbifossiella limnaea</name>
    <dbReference type="NCBI Taxonomy" id="2528023"/>
    <lineage>
        <taxon>Bacteria</taxon>
        <taxon>Pseudomonadati</taxon>
        <taxon>Planctomycetota</taxon>
        <taxon>Planctomycetia</taxon>
        <taxon>Gemmatales</taxon>
        <taxon>Gemmataceae</taxon>
        <taxon>Urbifossiella</taxon>
    </lineage>
</organism>
<dbReference type="KEGG" id="uli:ETAA1_48010"/>
<name>A0A517XZA6_9BACT</name>
<feature type="region of interest" description="Disordered" evidence="1">
    <location>
        <begin position="21"/>
        <end position="40"/>
    </location>
</feature>
<protein>
    <submittedName>
        <fullName evidence="2">Uncharacterized protein</fullName>
    </submittedName>
</protein>
<sequence length="97" mass="9922" precursor="true">MTRLLLLTVFAASAVGCTGLPTSGSVAKSDAPPEKDAVAAGRPVPPAILITPGEVAADNPAAALTKLGNELDYDLKNTPPAPKTPIVTRYKNGEKVE</sequence>
<evidence type="ECO:0000313" key="2">
    <source>
        <dbReference type="EMBL" id="QDU22813.1"/>
    </source>
</evidence>
<accession>A0A517XZA6</accession>
<reference evidence="2 3" key="1">
    <citation type="submission" date="2019-02" db="EMBL/GenBank/DDBJ databases">
        <title>Deep-cultivation of Planctomycetes and their phenomic and genomic characterization uncovers novel biology.</title>
        <authorList>
            <person name="Wiegand S."/>
            <person name="Jogler M."/>
            <person name="Boedeker C."/>
            <person name="Pinto D."/>
            <person name="Vollmers J."/>
            <person name="Rivas-Marin E."/>
            <person name="Kohn T."/>
            <person name="Peeters S.H."/>
            <person name="Heuer A."/>
            <person name="Rast P."/>
            <person name="Oberbeckmann S."/>
            <person name="Bunk B."/>
            <person name="Jeske O."/>
            <person name="Meyerdierks A."/>
            <person name="Storesund J.E."/>
            <person name="Kallscheuer N."/>
            <person name="Luecker S."/>
            <person name="Lage O.M."/>
            <person name="Pohl T."/>
            <person name="Merkel B.J."/>
            <person name="Hornburger P."/>
            <person name="Mueller R.-W."/>
            <person name="Bruemmer F."/>
            <person name="Labrenz M."/>
            <person name="Spormann A.M."/>
            <person name="Op den Camp H."/>
            <person name="Overmann J."/>
            <person name="Amann R."/>
            <person name="Jetten M.S.M."/>
            <person name="Mascher T."/>
            <person name="Medema M.H."/>
            <person name="Devos D.P."/>
            <person name="Kaster A.-K."/>
            <person name="Ovreas L."/>
            <person name="Rohde M."/>
            <person name="Galperin M.Y."/>
            <person name="Jogler C."/>
        </authorList>
    </citation>
    <scope>NUCLEOTIDE SEQUENCE [LARGE SCALE GENOMIC DNA]</scope>
    <source>
        <strain evidence="2 3">ETA_A1</strain>
    </source>
</reference>
<proteinExistence type="predicted"/>
<feature type="region of interest" description="Disordered" evidence="1">
    <location>
        <begin position="75"/>
        <end position="97"/>
    </location>
</feature>
<gene>
    <name evidence="2" type="ORF">ETAA1_48010</name>
</gene>
<dbReference type="EMBL" id="CP036273">
    <property type="protein sequence ID" value="QDU22813.1"/>
    <property type="molecule type" value="Genomic_DNA"/>
</dbReference>
<evidence type="ECO:0000313" key="3">
    <source>
        <dbReference type="Proteomes" id="UP000319576"/>
    </source>
</evidence>
<dbReference type="AlphaFoldDB" id="A0A517XZA6"/>
<dbReference type="Proteomes" id="UP000319576">
    <property type="component" value="Chromosome"/>
</dbReference>
<evidence type="ECO:0000256" key="1">
    <source>
        <dbReference type="SAM" id="MobiDB-lite"/>
    </source>
</evidence>
<dbReference type="RefSeq" id="WP_145242859.1">
    <property type="nucleotide sequence ID" value="NZ_CP036273.1"/>
</dbReference>
<keyword evidence="3" id="KW-1185">Reference proteome</keyword>